<dbReference type="KEGG" id="sale:EPH95_17255"/>
<dbReference type="InterPro" id="IPR003439">
    <property type="entry name" value="ABC_transporter-like_ATP-bd"/>
</dbReference>
<evidence type="ECO:0000259" key="9">
    <source>
        <dbReference type="PROSITE" id="PS50893"/>
    </source>
</evidence>
<feature type="domain" description="ABC transporter" evidence="9">
    <location>
        <begin position="22"/>
        <end position="267"/>
    </location>
</feature>
<dbReference type="FunFam" id="3.40.50.300:FF:000020">
    <property type="entry name" value="Amino acid ABC transporter ATP-binding component"/>
    <property type="match status" value="1"/>
</dbReference>
<dbReference type="InterPro" id="IPR027417">
    <property type="entry name" value="P-loop_NTPase"/>
</dbReference>
<evidence type="ECO:0000313" key="10">
    <source>
        <dbReference type="EMBL" id="QDI92716.1"/>
    </source>
</evidence>
<dbReference type="GO" id="GO:0015424">
    <property type="term" value="F:ABC-type amino acid transporter activity"/>
    <property type="evidence" value="ECO:0007669"/>
    <property type="project" value="InterPro"/>
</dbReference>
<dbReference type="SMART" id="SM00382">
    <property type="entry name" value="AAA"/>
    <property type="match status" value="1"/>
</dbReference>
<keyword evidence="5" id="KW-0547">Nucleotide-binding</keyword>
<organism evidence="10 11">
    <name type="scientific">Salicibibacter halophilus</name>
    <dbReference type="NCBI Taxonomy" id="2502791"/>
    <lineage>
        <taxon>Bacteria</taxon>
        <taxon>Bacillati</taxon>
        <taxon>Bacillota</taxon>
        <taxon>Bacilli</taxon>
        <taxon>Bacillales</taxon>
        <taxon>Bacillaceae</taxon>
        <taxon>Salicibibacter</taxon>
    </lineage>
</organism>
<keyword evidence="11" id="KW-1185">Reference proteome</keyword>
<proteinExistence type="inferred from homology"/>
<dbReference type="PIRSF" id="PIRSF039085">
    <property type="entry name" value="ABC_ATPase_HisP"/>
    <property type="match status" value="1"/>
</dbReference>
<evidence type="ECO:0000313" key="11">
    <source>
        <dbReference type="Proteomes" id="UP000319756"/>
    </source>
</evidence>
<dbReference type="PANTHER" id="PTHR43166">
    <property type="entry name" value="AMINO ACID IMPORT ATP-BINDING PROTEIN"/>
    <property type="match status" value="1"/>
</dbReference>
<keyword evidence="7" id="KW-0029">Amino-acid transport</keyword>
<dbReference type="NCBIfam" id="TIGR03005">
    <property type="entry name" value="ectoine_ehuA"/>
    <property type="match status" value="1"/>
</dbReference>
<dbReference type="PANTHER" id="PTHR43166:SF9">
    <property type="entry name" value="GLUTAMATE_ASPARTATE IMPORT ATP-BINDING PROTEIN GLTL"/>
    <property type="match status" value="1"/>
</dbReference>
<keyword evidence="6 10" id="KW-0067">ATP-binding</keyword>
<dbReference type="Proteomes" id="UP000319756">
    <property type="component" value="Chromosome"/>
</dbReference>
<dbReference type="Pfam" id="PF00005">
    <property type="entry name" value="ABC_tran"/>
    <property type="match status" value="1"/>
</dbReference>
<evidence type="ECO:0000256" key="2">
    <source>
        <dbReference type="ARBA" id="ARBA00005417"/>
    </source>
</evidence>
<dbReference type="SUPFAM" id="SSF52540">
    <property type="entry name" value="P-loop containing nucleoside triphosphate hydrolases"/>
    <property type="match status" value="1"/>
</dbReference>
<protein>
    <submittedName>
        <fullName evidence="10">Ectoine/hydroxyectoine ABC transporter ATP-binding protein EhuA</fullName>
    </submittedName>
</protein>
<evidence type="ECO:0000256" key="3">
    <source>
        <dbReference type="ARBA" id="ARBA00022448"/>
    </source>
</evidence>
<keyword evidence="4" id="KW-1003">Cell membrane</keyword>
<dbReference type="CDD" id="cd03262">
    <property type="entry name" value="ABC_HisP_GlnQ"/>
    <property type="match status" value="1"/>
</dbReference>
<evidence type="ECO:0000256" key="1">
    <source>
        <dbReference type="ARBA" id="ARBA00004202"/>
    </source>
</evidence>
<dbReference type="EMBL" id="CP035485">
    <property type="protein sequence ID" value="QDI92716.1"/>
    <property type="molecule type" value="Genomic_DNA"/>
</dbReference>
<evidence type="ECO:0000256" key="4">
    <source>
        <dbReference type="ARBA" id="ARBA00022475"/>
    </source>
</evidence>
<dbReference type="InterPro" id="IPR017871">
    <property type="entry name" value="ABC_transporter-like_CS"/>
</dbReference>
<comment type="similarity">
    <text evidence="2">Belongs to the ABC transporter superfamily.</text>
</comment>
<dbReference type="AlphaFoldDB" id="A0A514LLL5"/>
<dbReference type="InterPro" id="IPR003593">
    <property type="entry name" value="AAA+_ATPase"/>
</dbReference>
<gene>
    <name evidence="10" type="primary">ehuA</name>
    <name evidence="10" type="ORF">EPH95_17255</name>
</gene>
<dbReference type="GO" id="GO:0005524">
    <property type="term" value="F:ATP binding"/>
    <property type="evidence" value="ECO:0007669"/>
    <property type="project" value="UniProtKB-KW"/>
</dbReference>
<keyword evidence="3" id="KW-0813">Transport</keyword>
<name>A0A514LLL5_9BACI</name>
<dbReference type="InterPro" id="IPR050086">
    <property type="entry name" value="MetN_ABC_transporter-like"/>
</dbReference>
<dbReference type="Gene3D" id="3.40.50.300">
    <property type="entry name" value="P-loop containing nucleotide triphosphate hydrolases"/>
    <property type="match status" value="1"/>
</dbReference>
<dbReference type="GO" id="GO:0005886">
    <property type="term" value="C:plasma membrane"/>
    <property type="evidence" value="ECO:0007669"/>
    <property type="project" value="UniProtKB-SubCell"/>
</dbReference>
<evidence type="ECO:0000256" key="5">
    <source>
        <dbReference type="ARBA" id="ARBA00022741"/>
    </source>
</evidence>
<accession>A0A514LLL5</accession>
<sequence>MTEEVAEETKKVPEDDNESAIVRYKDVKKAFGDTVVLNELNLDVKQGEKVALIGPSGSGKTTIIRMLMTLEEPTEGTIEVDGEMLWHKEVNGKLVPADEKHLRKVRGNIGMVFQQYNLFPHMSIMRNCTEAPVHVLGISKDEAKKRAKEMLKKVGLGDKVDQYPSQLSGGQQQRVAIARSLVMQPKVMLFDEVTAALDPELVGEVLEVLKDIAAEGDTTMMIITHEMDFARDVADRVLFLDNGKIAEAGPPGDVLENPKSERLQSFLGRFNEGH</sequence>
<dbReference type="PROSITE" id="PS00211">
    <property type="entry name" value="ABC_TRANSPORTER_1"/>
    <property type="match status" value="1"/>
</dbReference>
<dbReference type="InterPro" id="IPR014343">
    <property type="entry name" value="Ectoine_EhuA"/>
</dbReference>
<evidence type="ECO:0000256" key="6">
    <source>
        <dbReference type="ARBA" id="ARBA00022840"/>
    </source>
</evidence>
<dbReference type="RefSeq" id="WP_142091213.1">
    <property type="nucleotide sequence ID" value="NZ_CP035485.1"/>
</dbReference>
<dbReference type="GO" id="GO:0016887">
    <property type="term" value="F:ATP hydrolysis activity"/>
    <property type="evidence" value="ECO:0007669"/>
    <property type="project" value="InterPro"/>
</dbReference>
<evidence type="ECO:0000256" key="7">
    <source>
        <dbReference type="ARBA" id="ARBA00022970"/>
    </source>
</evidence>
<keyword evidence="8" id="KW-0472">Membrane</keyword>
<dbReference type="OrthoDB" id="1679618at2"/>
<reference evidence="11" key="1">
    <citation type="submission" date="2019-01" db="EMBL/GenBank/DDBJ databases">
        <title>Genomic analysis of Salicibibacter sp. NKC3-5.</title>
        <authorList>
            <person name="Oh Y.J."/>
        </authorList>
    </citation>
    <scope>NUCLEOTIDE SEQUENCE [LARGE SCALE GENOMIC DNA]</scope>
    <source>
        <strain evidence="11">NKC3-5</strain>
    </source>
</reference>
<comment type="subcellular location">
    <subcellularLocation>
        <location evidence="1">Cell membrane</location>
        <topology evidence="1">Peripheral membrane protein</topology>
    </subcellularLocation>
</comment>
<dbReference type="InterPro" id="IPR030679">
    <property type="entry name" value="ABC_ATPase_HisP-typ"/>
</dbReference>
<evidence type="ECO:0000256" key="8">
    <source>
        <dbReference type="ARBA" id="ARBA00023136"/>
    </source>
</evidence>
<dbReference type="PROSITE" id="PS50893">
    <property type="entry name" value="ABC_TRANSPORTER_2"/>
    <property type="match status" value="1"/>
</dbReference>